<dbReference type="PRINTS" id="PR00461">
    <property type="entry name" value="PLPEROXIDASE"/>
</dbReference>
<evidence type="ECO:0000256" key="4">
    <source>
        <dbReference type="ARBA" id="ARBA00022559"/>
    </source>
</evidence>
<dbReference type="GO" id="GO:0020037">
    <property type="term" value="F:heme binding"/>
    <property type="evidence" value="ECO:0007669"/>
    <property type="project" value="InterPro"/>
</dbReference>
<dbReference type="GO" id="GO:0140825">
    <property type="term" value="F:lactoperoxidase activity"/>
    <property type="evidence" value="ECO:0007669"/>
    <property type="project" value="UniProtKB-EC"/>
</dbReference>
<feature type="disulfide bond" evidence="11">
    <location>
        <begin position="61"/>
        <end position="94"/>
    </location>
</feature>
<dbReference type="PRINTS" id="PR00458">
    <property type="entry name" value="PEROXIDASE"/>
</dbReference>
<comment type="cofactor">
    <cofactor evidence="10">
        <name>heme b</name>
        <dbReference type="ChEBI" id="CHEBI:60344"/>
    </cofactor>
    <text evidence="10">Binds 1 heme b (iron(II)-protoporphyrin IX) group per subunit.</text>
</comment>
<comment type="similarity">
    <text evidence="12">Belongs to the peroxidase family.</text>
</comment>
<evidence type="ECO:0000256" key="9">
    <source>
        <dbReference type="ARBA" id="ARBA00023157"/>
    </source>
</evidence>
<comment type="function">
    <text evidence="2">Removal of H(2)O(2), oxidation of toxic reductants, biosynthesis and degradation of lignin, suberization, auxin catabolism, response to environmental stresses such as wounding, pathogen attack and oxidative stress. These functions might be dependent on each isozyme/isoform in each plant tissue.</text>
</comment>
<comment type="catalytic activity">
    <reaction evidence="1">
        <text>2 a phenolic donor + H2O2 = 2 a phenolic radical donor + 2 H2O</text>
        <dbReference type="Rhea" id="RHEA:56136"/>
        <dbReference type="ChEBI" id="CHEBI:15377"/>
        <dbReference type="ChEBI" id="CHEBI:16240"/>
        <dbReference type="ChEBI" id="CHEBI:139520"/>
        <dbReference type="ChEBI" id="CHEBI:139521"/>
        <dbReference type="EC" id="1.11.1.7"/>
    </reaction>
</comment>
<evidence type="ECO:0000256" key="5">
    <source>
        <dbReference type="ARBA" id="ARBA00022617"/>
    </source>
</evidence>
<keyword evidence="10" id="KW-0106">Calcium</keyword>
<dbReference type="FunFam" id="1.10.420.10:FF:000001">
    <property type="entry name" value="Peroxidase"/>
    <property type="match status" value="1"/>
</dbReference>
<evidence type="ECO:0000256" key="12">
    <source>
        <dbReference type="RuleBase" id="RU004241"/>
    </source>
</evidence>
<feature type="binding site" evidence="10">
    <location>
        <position position="115"/>
    </location>
    <ligand>
        <name>Ca(2+)</name>
        <dbReference type="ChEBI" id="CHEBI:29108"/>
        <label>2</label>
    </ligand>
</feature>
<dbReference type="Pfam" id="PF00141">
    <property type="entry name" value="peroxidase"/>
    <property type="match status" value="1"/>
</dbReference>
<dbReference type="PANTHER" id="PTHR31517">
    <property type="match status" value="1"/>
</dbReference>
<sequence length="189" mass="21323">MFHFSLFSIFCYRPEVQHGKYNLEDETVGQQTELEHPEMLSWEIIICCIVSGAHTFGRARCLVFRHRLHNFNNVPGSTDPTIDPTFGDVLKQLCPDGGNGDVLIDLDPTTPDDFDRNYYANLQNNRGLLQTDQALFSTAGANTVAIVNRFASSQTDFFNNFVQSMINLGNLSPLTRSNGEIRRNCRSIN</sequence>
<keyword evidence="7" id="KW-0560">Oxidoreductase</keyword>
<dbReference type="InterPro" id="IPR010255">
    <property type="entry name" value="Haem_peroxidase_sf"/>
</dbReference>
<comment type="cofactor">
    <cofactor evidence="10">
        <name>Ca(2+)</name>
        <dbReference type="ChEBI" id="CHEBI:29108"/>
    </cofactor>
    <text evidence="10">Binds 2 calcium ions per subunit.</text>
</comment>
<evidence type="ECO:0000256" key="10">
    <source>
        <dbReference type="PIRSR" id="PIRSR600823-3"/>
    </source>
</evidence>
<dbReference type="AlphaFoldDB" id="A0A8J5Y9M4"/>
<dbReference type="Gene3D" id="1.10.520.10">
    <property type="match status" value="1"/>
</dbReference>
<reference evidence="14 15" key="1">
    <citation type="journal article" date="2021" name="bioRxiv">
        <title>The Gossypium anomalum genome as a resource for cotton improvement and evolutionary analysis of hybrid incompatibility.</title>
        <authorList>
            <person name="Grover C.E."/>
            <person name="Yuan D."/>
            <person name="Arick M.A."/>
            <person name="Miller E.R."/>
            <person name="Hu G."/>
            <person name="Peterson D.G."/>
            <person name="Wendel J.F."/>
            <person name="Udall J.A."/>
        </authorList>
    </citation>
    <scope>NUCLEOTIDE SEQUENCE [LARGE SCALE GENOMIC DNA]</scope>
    <source>
        <strain evidence="14">JFW-Udall</strain>
        <tissue evidence="14">Leaf</tissue>
    </source>
</reference>
<evidence type="ECO:0000256" key="3">
    <source>
        <dbReference type="ARBA" id="ARBA00012313"/>
    </source>
</evidence>
<protein>
    <recommendedName>
        <fullName evidence="3">peroxidase</fullName>
        <ecNumber evidence="3">1.11.1.7</ecNumber>
    </recommendedName>
</protein>
<keyword evidence="15" id="KW-1185">Reference proteome</keyword>
<evidence type="ECO:0000256" key="2">
    <source>
        <dbReference type="ARBA" id="ARBA00002322"/>
    </source>
</evidence>
<feature type="binding site" evidence="10">
    <location>
        <position position="55"/>
    </location>
    <ligand>
        <name>Ca(2+)</name>
        <dbReference type="ChEBI" id="CHEBI:29108"/>
        <label>2</label>
    </ligand>
</feature>
<feature type="binding site" evidence="10">
    <location>
        <position position="110"/>
    </location>
    <ligand>
        <name>Ca(2+)</name>
        <dbReference type="ChEBI" id="CHEBI:29108"/>
        <label>2</label>
    </ligand>
</feature>
<feature type="domain" description="Plant heme peroxidase family profile" evidence="13">
    <location>
        <begin position="50"/>
        <end position="189"/>
    </location>
</feature>
<feature type="binding site" evidence="10">
    <location>
        <position position="107"/>
    </location>
    <ligand>
        <name>Ca(2+)</name>
        <dbReference type="ChEBI" id="CHEBI:29108"/>
        <label>2</label>
    </ligand>
</feature>
<evidence type="ECO:0000313" key="14">
    <source>
        <dbReference type="EMBL" id="KAG8485651.1"/>
    </source>
</evidence>
<dbReference type="EC" id="1.11.1.7" evidence="3"/>
<evidence type="ECO:0000256" key="7">
    <source>
        <dbReference type="ARBA" id="ARBA00023002"/>
    </source>
</evidence>
<keyword evidence="4" id="KW-0575">Peroxidase</keyword>
<name>A0A8J5Y9M4_9ROSI</name>
<keyword evidence="6 10" id="KW-0479">Metal-binding</keyword>
<evidence type="ECO:0000256" key="11">
    <source>
        <dbReference type="PIRSR" id="PIRSR600823-5"/>
    </source>
</evidence>
<evidence type="ECO:0000259" key="13">
    <source>
        <dbReference type="PROSITE" id="PS50873"/>
    </source>
</evidence>
<evidence type="ECO:0000256" key="6">
    <source>
        <dbReference type="ARBA" id="ARBA00022723"/>
    </source>
</evidence>
<dbReference type="Gene3D" id="1.10.420.10">
    <property type="entry name" value="Peroxidase, domain 2"/>
    <property type="match status" value="1"/>
</dbReference>
<keyword evidence="9 11" id="KW-1015">Disulfide bond</keyword>
<organism evidence="14 15">
    <name type="scientific">Gossypium anomalum</name>
    <dbReference type="NCBI Taxonomy" id="47600"/>
    <lineage>
        <taxon>Eukaryota</taxon>
        <taxon>Viridiplantae</taxon>
        <taxon>Streptophyta</taxon>
        <taxon>Embryophyta</taxon>
        <taxon>Tracheophyta</taxon>
        <taxon>Spermatophyta</taxon>
        <taxon>Magnoliopsida</taxon>
        <taxon>eudicotyledons</taxon>
        <taxon>Gunneridae</taxon>
        <taxon>Pentapetalae</taxon>
        <taxon>rosids</taxon>
        <taxon>malvids</taxon>
        <taxon>Malvales</taxon>
        <taxon>Malvaceae</taxon>
        <taxon>Malvoideae</taxon>
        <taxon>Gossypium</taxon>
    </lineage>
</organism>
<dbReference type="OrthoDB" id="2113341at2759"/>
<evidence type="ECO:0000256" key="1">
    <source>
        <dbReference type="ARBA" id="ARBA00000189"/>
    </source>
</evidence>
<proteinExistence type="inferred from homology"/>
<feature type="binding site" description="axial binding residue" evidence="10">
    <location>
        <position position="54"/>
    </location>
    <ligand>
        <name>heme b</name>
        <dbReference type="ChEBI" id="CHEBI:60344"/>
    </ligand>
    <ligandPart>
        <name>Fe</name>
        <dbReference type="ChEBI" id="CHEBI:18248"/>
    </ligandPart>
</feature>
<gene>
    <name evidence="14" type="ORF">CXB51_018842</name>
</gene>
<accession>A0A8J5Y9M4</accession>
<dbReference type="PROSITE" id="PS50873">
    <property type="entry name" value="PEROXIDASE_4"/>
    <property type="match status" value="1"/>
</dbReference>
<evidence type="ECO:0000313" key="15">
    <source>
        <dbReference type="Proteomes" id="UP000701853"/>
    </source>
</evidence>
<dbReference type="SUPFAM" id="SSF48113">
    <property type="entry name" value="Heme-dependent peroxidases"/>
    <property type="match status" value="1"/>
</dbReference>
<evidence type="ECO:0000256" key="8">
    <source>
        <dbReference type="ARBA" id="ARBA00023004"/>
    </source>
</evidence>
<keyword evidence="8 10" id="KW-0408">Iron</keyword>
<dbReference type="PANTHER" id="PTHR31517:SF48">
    <property type="entry name" value="PEROXIDASE 16-RELATED"/>
    <property type="match status" value="1"/>
</dbReference>
<dbReference type="GO" id="GO:0006979">
    <property type="term" value="P:response to oxidative stress"/>
    <property type="evidence" value="ECO:0007669"/>
    <property type="project" value="InterPro"/>
</dbReference>
<dbReference type="GO" id="GO:0046872">
    <property type="term" value="F:metal ion binding"/>
    <property type="evidence" value="ECO:0007669"/>
    <property type="project" value="UniProtKB-KW"/>
</dbReference>
<keyword evidence="5" id="KW-0349">Heme</keyword>
<dbReference type="InterPro" id="IPR000823">
    <property type="entry name" value="Peroxidase_pln"/>
</dbReference>
<dbReference type="Proteomes" id="UP000701853">
    <property type="component" value="Chromosome 8"/>
</dbReference>
<comment type="caution">
    <text evidence="14">The sequence shown here is derived from an EMBL/GenBank/DDBJ whole genome shotgun (WGS) entry which is preliminary data.</text>
</comment>
<dbReference type="EMBL" id="JAHUZN010000008">
    <property type="protein sequence ID" value="KAG8485651.1"/>
    <property type="molecule type" value="Genomic_DNA"/>
</dbReference>
<dbReference type="InterPro" id="IPR002016">
    <property type="entry name" value="Haem_peroxidase"/>
</dbReference>